<evidence type="ECO:0000313" key="1">
    <source>
        <dbReference type="EMBL" id="ODQ77079.1"/>
    </source>
</evidence>
<dbReference type="GeneID" id="30147968"/>
<name>A0A1E3QHA7_9ASCO</name>
<dbReference type="RefSeq" id="XP_018982407.1">
    <property type="nucleotide sequence ID" value="XM_019130115.1"/>
</dbReference>
<dbReference type="AlphaFoldDB" id="A0A1E3QHA7"/>
<gene>
    <name evidence="1" type="ORF">BABINDRAFT_163815</name>
</gene>
<protein>
    <submittedName>
        <fullName evidence="1">Uncharacterized protein</fullName>
    </submittedName>
</protein>
<keyword evidence="2" id="KW-1185">Reference proteome</keyword>
<feature type="non-terminal residue" evidence="1">
    <location>
        <position position="1"/>
    </location>
</feature>
<sequence length="73" mass="8292">MIHGNGRSIFTAYVWSMTYSASPNKMDTYRSFRGGHSKIYTGDRLNGAQLYESQNSYLSQGWTETRLSTILST</sequence>
<reference evidence="2" key="1">
    <citation type="submission" date="2016-05" db="EMBL/GenBank/DDBJ databases">
        <title>Comparative genomics of biotechnologically important yeasts.</title>
        <authorList>
            <consortium name="DOE Joint Genome Institute"/>
            <person name="Riley R."/>
            <person name="Haridas S."/>
            <person name="Wolfe K.H."/>
            <person name="Lopes M.R."/>
            <person name="Hittinger C.T."/>
            <person name="Goker M."/>
            <person name="Salamov A."/>
            <person name="Wisecaver J."/>
            <person name="Long T.M."/>
            <person name="Aerts A.L."/>
            <person name="Barry K."/>
            <person name="Choi C."/>
            <person name="Clum A."/>
            <person name="Coughlan A.Y."/>
            <person name="Deshpande S."/>
            <person name="Douglass A.P."/>
            <person name="Hanson S.J."/>
            <person name="Klenk H.-P."/>
            <person name="Labutti K."/>
            <person name="Lapidus A."/>
            <person name="Lindquist E."/>
            <person name="Lipzen A."/>
            <person name="Meier-Kolthoff J.P."/>
            <person name="Ohm R.A."/>
            <person name="Otillar R.P."/>
            <person name="Pangilinan J."/>
            <person name="Peng Y."/>
            <person name="Rokas A."/>
            <person name="Rosa C.A."/>
            <person name="Scheuner C."/>
            <person name="Sibirny A.A."/>
            <person name="Slot J.C."/>
            <person name="Stielow J.B."/>
            <person name="Sun H."/>
            <person name="Kurtzman C.P."/>
            <person name="Blackwell M."/>
            <person name="Grigoriev I.V."/>
            <person name="Jeffries T.W."/>
        </authorList>
    </citation>
    <scope>NUCLEOTIDE SEQUENCE [LARGE SCALE GENOMIC DNA]</scope>
    <source>
        <strain evidence="2">NRRL Y-12698</strain>
    </source>
</reference>
<accession>A0A1E3QHA7</accession>
<evidence type="ECO:0000313" key="2">
    <source>
        <dbReference type="Proteomes" id="UP000094336"/>
    </source>
</evidence>
<organism evidence="1 2">
    <name type="scientific">Babjeviella inositovora NRRL Y-12698</name>
    <dbReference type="NCBI Taxonomy" id="984486"/>
    <lineage>
        <taxon>Eukaryota</taxon>
        <taxon>Fungi</taxon>
        <taxon>Dikarya</taxon>
        <taxon>Ascomycota</taxon>
        <taxon>Saccharomycotina</taxon>
        <taxon>Pichiomycetes</taxon>
        <taxon>Serinales incertae sedis</taxon>
        <taxon>Babjeviella</taxon>
    </lineage>
</organism>
<dbReference type="EMBL" id="KV454443">
    <property type="protein sequence ID" value="ODQ77079.1"/>
    <property type="molecule type" value="Genomic_DNA"/>
</dbReference>
<dbReference type="Proteomes" id="UP000094336">
    <property type="component" value="Unassembled WGS sequence"/>
</dbReference>
<proteinExistence type="predicted"/>